<dbReference type="Gene3D" id="3.40.50.410">
    <property type="entry name" value="von Willebrand factor, type A domain"/>
    <property type="match status" value="1"/>
</dbReference>
<proteinExistence type="predicted"/>
<evidence type="ECO:0000313" key="8">
    <source>
        <dbReference type="Proteomes" id="UP001500975"/>
    </source>
</evidence>
<dbReference type="PROSITE" id="PS51257">
    <property type="entry name" value="PROKAR_LIPOPROTEIN"/>
    <property type="match status" value="1"/>
</dbReference>
<dbReference type="InterPro" id="IPR052969">
    <property type="entry name" value="Thr-specific_kinase-like"/>
</dbReference>
<keyword evidence="8" id="KW-1185">Reference proteome</keyword>
<evidence type="ECO:0000313" key="7">
    <source>
        <dbReference type="EMBL" id="GAA4352885.1"/>
    </source>
</evidence>
<dbReference type="SMART" id="SM00327">
    <property type="entry name" value="VWA"/>
    <property type="match status" value="1"/>
</dbReference>
<feature type="signal peptide" evidence="5">
    <location>
        <begin position="1"/>
        <end position="29"/>
    </location>
</feature>
<dbReference type="Pfam" id="PF25106">
    <property type="entry name" value="VWA_4"/>
    <property type="match status" value="1"/>
</dbReference>
<dbReference type="PANTHER" id="PTHR47763">
    <property type="entry name" value="ALPHA-PROTEIN KINASE VWKA"/>
    <property type="match status" value="1"/>
</dbReference>
<evidence type="ECO:0000256" key="3">
    <source>
        <dbReference type="ARBA" id="ARBA00022729"/>
    </source>
</evidence>
<organism evidence="7 8">
    <name type="scientific">Variovorax defluvii</name>
    <dbReference type="NCBI Taxonomy" id="913761"/>
    <lineage>
        <taxon>Bacteria</taxon>
        <taxon>Pseudomonadati</taxon>
        <taxon>Pseudomonadota</taxon>
        <taxon>Betaproteobacteria</taxon>
        <taxon>Burkholderiales</taxon>
        <taxon>Comamonadaceae</taxon>
        <taxon>Variovorax</taxon>
    </lineage>
</organism>
<dbReference type="Proteomes" id="UP001500975">
    <property type="component" value="Unassembled WGS sequence"/>
</dbReference>
<keyword evidence="2" id="KW-0964">Secreted</keyword>
<gene>
    <name evidence="7" type="ORF">GCM10023165_42690</name>
</gene>
<dbReference type="InterPro" id="IPR056861">
    <property type="entry name" value="HMCN1-like_VWA"/>
</dbReference>
<feature type="chain" id="PRO_5045590174" description="VWFA domain-containing protein" evidence="5">
    <location>
        <begin position="30"/>
        <end position="517"/>
    </location>
</feature>
<sequence length="517" mass="55467">MNPRHFFLCQRSLAALLCGQLLLAGCSTGATEFAPGPTRWPTPAPQPEPPRFPTPPWPAPIARTVPNFEAPSATHCARAVQTTETPGHLAGQRDDTDAAGGHGAARSSSAHEERARRIAPGEPSAEAPAAMPAPASPSLAGAGKEALSADSDAAPRFAPPAPSPQPTQRQHPVQEIVTAGMVDDNADFGAYLQFRQRTQVTHRPRDVSERYLLQVRNARGVPVADAEVAVQAPSGAAMWARTDASGQAWLHPNAFDPSGSAVYEVAVRKNGRQGTAFLRRGQKSGVDLVLDAAPPGQRARLDLVFLIDATGSMGDEIGKLRASVRSIAAEVARLPSRPDTCFGLVAYRDRGDEFLVRRHDFTNDLGAFQSVLDALQAHGGGDYPEAMTEALNETVHRLSWRGNDTTRMVVLLADAPPHLDYGGPQYDEDMMAALGKGIKLFSVGASGLDKQGEYIHRQMAQYTGGRFVFLTYRDAHRPGSGPGRETVHEVSNYSVQTLDRLIVRLVSEELARLPKAG</sequence>
<dbReference type="SUPFAM" id="SSF53300">
    <property type="entry name" value="vWA-like"/>
    <property type="match status" value="1"/>
</dbReference>
<feature type="region of interest" description="Disordered" evidence="4">
    <location>
        <begin position="83"/>
        <end position="171"/>
    </location>
</feature>
<evidence type="ECO:0000256" key="1">
    <source>
        <dbReference type="ARBA" id="ARBA00004613"/>
    </source>
</evidence>
<name>A0ABP8I7D1_9BURK</name>
<feature type="compositionally biased region" description="Low complexity" evidence="4">
    <location>
        <begin position="120"/>
        <end position="156"/>
    </location>
</feature>
<comment type="subcellular location">
    <subcellularLocation>
        <location evidence="1">Secreted</location>
    </subcellularLocation>
</comment>
<keyword evidence="3 5" id="KW-0732">Signal</keyword>
<protein>
    <recommendedName>
        <fullName evidence="6">VWFA domain-containing protein</fullName>
    </recommendedName>
</protein>
<dbReference type="InterPro" id="IPR002035">
    <property type="entry name" value="VWF_A"/>
</dbReference>
<accession>A0ABP8I7D1</accession>
<reference evidence="8" key="1">
    <citation type="journal article" date="2019" name="Int. J. Syst. Evol. Microbiol.">
        <title>The Global Catalogue of Microorganisms (GCM) 10K type strain sequencing project: providing services to taxonomists for standard genome sequencing and annotation.</title>
        <authorList>
            <consortium name="The Broad Institute Genomics Platform"/>
            <consortium name="The Broad Institute Genome Sequencing Center for Infectious Disease"/>
            <person name="Wu L."/>
            <person name="Ma J."/>
        </authorList>
    </citation>
    <scope>NUCLEOTIDE SEQUENCE [LARGE SCALE GENOMIC DNA]</scope>
    <source>
        <strain evidence="8">JCM 17804</strain>
    </source>
</reference>
<dbReference type="PROSITE" id="PS50234">
    <property type="entry name" value="VWFA"/>
    <property type="match status" value="1"/>
</dbReference>
<feature type="domain" description="VWFA" evidence="6">
    <location>
        <begin position="302"/>
        <end position="505"/>
    </location>
</feature>
<dbReference type="EMBL" id="BAABGJ010000076">
    <property type="protein sequence ID" value="GAA4352885.1"/>
    <property type="molecule type" value="Genomic_DNA"/>
</dbReference>
<dbReference type="PANTHER" id="PTHR47763:SF1">
    <property type="entry name" value="DUF659 DOMAIN-CONTAINING PROTEIN"/>
    <property type="match status" value="1"/>
</dbReference>
<dbReference type="InterPro" id="IPR036465">
    <property type="entry name" value="vWFA_dom_sf"/>
</dbReference>
<dbReference type="RefSeq" id="WP_345540456.1">
    <property type="nucleotide sequence ID" value="NZ_BAABGJ010000076.1"/>
</dbReference>
<evidence type="ECO:0000256" key="2">
    <source>
        <dbReference type="ARBA" id="ARBA00022525"/>
    </source>
</evidence>
<comment type="caution">
    <text evidence="7">The sequence shown here is derived from an EMBL/GenBank/DDBJ whole genome shotgun (WGS) entry which is preliminary data.</text>
</comment>
<evidence type="ECO:0000256" key="5">
    <source>
        <dbReference type="SAM" id="SignalP"/>
    </source>
</evidence>
<dbReference type="CDD" id="cd00198">
    <property type="entry name" value="vWFA"/>
    <property type="match status" value="1"/>
</dbReference>
<evidence type="ECO:0000259" key="6">
    <source>
        <dbReference type="PROSITE" id="PS50234"/>
    </source>
</evidence>
<evidence type="ECO:0000256" key="4">
    <source>
        <dbReference type="SAM" id="MobiDB-lite"/>
    </source>
</evidence>